<protein>
    <submittedName>
        <fullName evidence="1">SAM-dependent methyltransferase</fullName>
    </submittedName>
</protein>
<dbReference type="GO" id="GO:0032259">
    <property type="term" value="P:methylation"/>
    <property type="evidence" value="ECO:0007669"/>
    <property type="project" value="UniProtKB-KW"/>
</dbReference>
<accession>A0A5P8WBE1</accession>
<sequence>MPKDWYEWHDLYDTEPKLQQRLEIVQEWVRRDWITDAIATPPVQTTQTIPTVSKL</sequence>
<reference evidence="1 2" key="1">
    <citation type="submission" date="2019-10" db="EMBL/GenBank/DDBJ databases">
        <title>Genomic and transcriptomic insights into the perfect genentic adaptation of a filamentous nitrogen-fixing cyanobacterium to rice fields.</title>
        <authorList>
            <person name="Chen Z."/>
        </authorList>
    </citation>
    <scope>NUCLEOTIDE SEQUENCE [LARGE SCALE GENOMIC DNA]</scope>
    <source>
        <strain evidence="1">CCNUC1</strain>
    </source>
</reference>
<dbReference type="Proteomes" id="UP000326678">
    <property type="component" value="Chromosome Gxm2"/>
</dbReference>
<proteinExistence type="predicted"/>
<dbReference type="RefSeq" id="WP_225892709.1">
    <property type="nucleotide sequence ID" value="NZ_CP045227.1"/>
</dbReference>
<keyword evidence="2" id="KW-1185">Reference proteome</keyword>
<evidence type="ECO:0000313" key="1">
    <source>
        <dbReference type="EMBL" id="QFS49934.1"/>
    </source>
</evidence>
<dbReference type="EMBL" id="CP045227">
    <property type="protein sequence ID" value="QFS49934.1"/>
    <property type="molecule type" value="Genomic_DNA"/>
</dbReference>
<evidence type="ECO:0000313" key="2">
    <source>
        <dbReference type="Proteomes" id="UP000326678"/>
    </source>
</evidence>
<name>A0A5P8WBE1_9NOSO</name>
<organism evidence="1 2">
    <name type="scientific">Nostoc sphaeroides CCNUC1</name>
    <dbReference type="NCBI Taxonomy" id="2653204"/>
    <lineage>
        <taxon>Bacteria</taxon>
        <taxon>Bacillati</taxon>
        <taxon>Cyanobacteriota</taxon>
        <taxon>Cyanophyceae</taxon>
        <taxon>Nostocales</taxon>
        <taxon>Nostocaceae</taxon>
        <taxon>Nostoc</taxon>
    </lineage>
</organism>
<dbReference type="GO" id="GO:0008168">
    <property type="term" value="F:methyltransferase activity"/>
    <property type="evidence" value="ECO:0007669"/>
    <property type="project" value="UniProtKB-KW"/>
</dbReference>
<keyword evidence="1" id="KW-0808">Transferase</keyword>
<keyword evidence="1" id="KW-0489">Methyltransferase</keyword>
<dbReference type="KEGG" id="nsh:GXM_07428"/>
<dbReference type="AlphaFoldDB" id="A0A5P8WBE1"/>
<gene>
    <name evidence="1" type="ORF">GXM_07428</name>
</gene>